<reference evidence="2" key="1">
    <citation type="submission" date="2023-03" db="EMBL/GenBank/DDBJ databases">
        <title>Emydomyces testavorans Genome Sequence.</title>
        <authorList>
            <person name="Hoyer L."/>
        </authorList>
    </citation>
    <scope>NUCLEOTIDE SEQUENCE</scope>
    <source>
        <strain evidence="2">16-2883</strain>
    </source>
</reference>
<dbReference type="EMBL" id="CP120627">
    <property type="protein sequence ID" value="WEW56862.1"/>
    <property type="molecule type" value="Genomic_DNA"/>
</dbReference>
<organism evidence="2 3">
    <name type="scientific">Emydomyces testavorans</name>
    <dbReference type="NCBI Taxonomy" id="2070801"/>
    <lineage>
        <taxon>Eukaryota</taxon>
        <taxon>Fungi</taxon>
        <taxon>Dikarya</taxon>
        <taxon>Ascomycota</taxon>
        <taxon>Pezizomycotina</taxon>
        <taxon>Eurotiomycetes</taxon>
        <taxon>Eurotiomycetidae</taxon>
        <taxon>Onygenales</taxon>
        <taxon>Nannizziopsiaceae</taxon>
        <taxon>Emydomyces</taxon>
    </lineage>
</organism>
<keyword evidence="3" id="KW-1185">Reference proteome</keyword>
<dbReference type="AlphaFoldDB" id="A0AAF0IHH4"/>
<accession>A0AAF0IHH4</accession>
<dbReference type="CDD" id="cd05120">
    <property type="entry name" value="APH_ChoK_like"/>
    <property type="match status" value="1"/>
</dbReference>
<name>A0AAF0IHH4_9EURO</name>
<dbReference type="InterPro" id="IPR002575">
    <property type="entry name" value="Aminoglycoside_PTrfase"/>
</dbReference>
<proteinExistence type="predicted"/>
<evidence type="ECO:0000313" key="3">
    <source>
        <dbReference type="Proteomes" id="UP001219355"/>
    </source>
</evidence>
<sequence>MLNAGSLSCWMKFRIWLGERLYGESSSRQVYYVVPRKVLKVRCHRTELEAMEYAGQHTTIPIPTVYKAYGKGDYRDLLLERAPGQDLEMSWRSLTAAQKADIVRELAGYVSQLRQLHPPREGVVGSVSLGSGYDHRLGSRRFGPFSIAEFHKYVRRDVDLESWKARDETVAQVHSRSDSYATKFTHADLSPSNIMIKNGKISAIIDWEFAGWFPEYWEYTKIYYGFRDWRKDFYSEIEHFFTVYSEELDAEQAIWAVTGPFDYEPVATVVTALQQRRDIDAKAKG</sequence>
<dbReference type="SUPFAM" id="SSF56112">
    <property type="entry name" value="Protein kinase-like (PK-like)"/>
    <property type="match status" value="1"/>
</dbReference>
<evidence type="ECO:0000259" key="1">
    <source>
        <dbReference type="Pfam" id="PF01636"/>
    </source>
</evidence>
<dbReference type="Pfam" id="PF01636">
    <property type="entry name" value="APH"/>
    <property type="match status" value="1"/>
</dbReference>
<feature type="domain" description="Aminoglycoside phosphotransferase" evidence="1">
    <location>
        <begin position="45"/>
        <end position="238"/>
    </location>
</feature>
<dbReference type="Gene3D" id="3.90.1200.10">
    <property type="match status" value="1"/>
</dbReference>
<dbReference type="InterPro" id="IPR051678">
    <property type="entry name" value="AGP_Transferase"/>
</dbReference>
<gene>
    <name evidence="2" type="ORF">PRK78_002317</name>
</gene>
<evidence type="ECO:0000313" key="2">
    <source>
        <dbReference type="EMBL" id="WEW56862.1"/>
    </source>
</evidence>
<dbReference type="Proteomes" id="UP001219355">
    <property type="component" value="Chromosome 1"/>
</dbReference>
<dbReference type="PANTHER" id="PTHR21310:SF15">
    <property type="entry name" value="AMINOGLYCOSIDE PHOSPHOTRANSFERASE DOMAIN-CONTAINING PROTEIN"/>
    <property type="match status" value="1"/>
</dbReference>
<dbReference type="InterPro" id="IPR011009">
    <property type="entry name" value="Kinase-like_dom_sf"/>
</dbReference>
<protein>
    <recommendedName>
        <fullName evidence="1">Aminoglycoside phosphotransferase domain-containing protein</fullName>
    </recommendedName>
</protein>
<dbReference type="PANTHER" id="PTHR21310">
    <property type="entry name" value="AMINOGLYCOSIDE PHOSPHOTRANSFERASE-RELATED-RELATED"/>
    <property type="match status" value="1"/>
</dbReference>